<dbReference type="RefSeq" id="WP_307482975.1">
    <property type="nucleotide sequence ID" value="NZ_JAUSUF010000001.1"/>
</dbReference>
<dbReference type="InterPro" id="IPR036890">
    <property type="entry name" value="HATPase_C_sf"/>
</dbReference>
<dbReference type="Gene3D" id="3.30.565.10">
    <property type="entry name" value="Histidine kinase-like ATPase, C-terminal domain"/>
    <property type="match status" value="1"/>
</dbReference>
<proteinExistence type="predicted"/>
<name>A0ABT9UPV2_9FIRM</name>
<organism evidence="1 2">
    <name type="scientific">Eubacterium multiforme</name>
    <dbReference type="NCBI Taxonomy" id="83339"/>
    <lineage>
        <taxon>Bacteria</taxon>
        <taxon>Bacillati</taxon>
        <taxon>Bacillota</taxon>
        <taxon>Clostridia</taxon>
        <taxon>Eubacteriales</taxon>
        <taxon>Eubacteriaceae</taxon>
        <taxon>Eubacterium</taxon>
    </lineage>
</organism>
<dbReference type="EMBL" id="JAUSUF010000001">
    <property type="protein sequence ID" value="MDQ0148671.1"/>
    <property type="molecule type" value="Genomic_DNA"/>
</dbReference>
<keyword evidence="2" id="KW-1185">Reference proteome</keyword>
<protein>
    <recommendedName>
        <fullName evidence="3">Histidine kinase-, DNA gyrase B-, and HSP90-like ATPase</fullName>
    </recommendedName>
</protein>
<dbReference type="SUPFAM" id="SSF55874">
    <property type="entry name" value="ATPase domain of HSP90 chaperone/DNA topoisomerase II/histidine kinase"/>
    <property type="match status" value="1"/>
</dbReference>
<sequence length="493" mass="57435">MEEIREYDSMPNAYLLLSSLRSVGYTEETAIADIIDNCISAFASEIKIKFDCESRNILVCDNGYGMTEKILLDSMKIGSSNPYEQRKLEDLGRFGMGMKTASFSLGKRLTVVSKENDKISNACWDLERIEKNNQWKMIILNSNDNIINSARALLEDYKNGTVVVIDKLDKIIDENNMNKSEDKFFKIIEKVKKHISLVFHRFIEEDNLGIWINKNKIKAWNPFVLENSATQELSKEECYEDNKVITIEPYILPHKTKFFSEEDYKKAAGYKGWLQHQGFYIYRNRRLLLYGTWFNIVKKEISYNLARIKLDIDSSSDFDWQIDIKKSKAVPPIYIEDVLEKVATICVEKSTSVYNSRGTYNKNSNKNIPSLSYVWEQRKNKVGKYSFYLNQKHPLLHEIKNSLNEEGRKCLKAYISLVENLSPIMISGITDTMQNKEKRIDDIEQIEEKIHMKNLIDIFRKKGFENEEIIDTLNNMASYRGMDKIIKELVKDG</sequence>
<dbReference type="Pfam" id="PF13589">
    <property type="entry name" value="HATPase_c_3"/>
    <property type="match status" value="1"/>
</dbReference>
<comment type="caution">
    <text evidence="1">The sequence shown here is derived from an EMBL/GenBank/DDBJ whole genome shotgun (WGS) entry which is preliminary data.</text>
</comment>
<gene>
    <name evidence="1" type="ORF">J2S18_000588</name>
</gene>
<reference evidence="1 2" key="1">
    <citation type="submission" date="2023-07" db="EMBL/GenBank/DDBJ databases">
        <title>Genomic Encyclopedia of Type Strains, Phase IV (KMG-IV): sequencing the most valuable type-strain genomes for metagenomic binning, comparative biology and taxonomic classification.</title>
        <authorList>
            <person name="Goeker M."/>
        </authorList>
    </citation>
    <scope>NUCLEOTIDE SEQUENCE [LARGE SCALE GENOMIC DNA]</scope>
    <source>
        <strain evidence="1 2">DSM 20694</strain>
    </source>
</reference>
<dbReference type="Proteomes" id="UP001228504">
    <property type="component" value="Unassembled WGS sequence"/>
</dbReference>
<evidence type="ECO:0008006" key="3">
    <source>
        <dbReference type="Google" id="ProtNLM"/>
    </source>
</evidence>
<evidence type="ECO:0000313" key="1">
    <source>
        <dbReference type="EMBL" id="MDQ0148671.1"/>
    </source>
</evidence>
<evidence type="ECO:0000313" key="2">
    <source>
        <dbReference type="Proteomes" id="UP001228504"/>
    </source>
</evidence>
<accession>A0ABT9UPV2</accession>